<evidence type="ECO:0000256" key="5">
    <source>
        <dbReference type="SAM" id="MobiDB-lite"/>
    </source>
</evidence>
<dbReference type="InterPro" id="IPR051242">
    <property type="entry name" value="WD-EF-hand_domain"/>
</dbReference>
<dbReference type="AlphaFoldDB" id="A0AAV4H006"/>
<evidence type="ECO:0000259" key="6">
    <source>
        <dbReference type="PROSITE" id="PS50222"/>
    </source>
</evidence>
<keyword evidence="1 4" id="KW-0853">WD repeat</keyword>
<evidence type="ECO:0000256" key="1">
    <source>
        <dbReference type="ARBA" id="ARBA00022574"/>
    </source>
</evidence>
<evidence type="ECO:0000313" key="7">
    <source>
        <dbReference type="EMBL" id="GFR89885.1"/>
    </source>
</evidence>
<evidence type="ECO:0000313" key="8">
    <source>
        <dbReference type="Proteomes" id="UP000762676"/>
    </source>
</evidence>
<feature type="repeat" description="WD" evidence="4">
    <location>
        <begin position="680"/>
        <end position="721"/>
    </location>
</feature>
<dbReference type="PROSITE" id="PS00018">
    <property type="entry name" value="EF_HAND_1"/>
    <property type="match status" value="1"/>
</dbReference>
<accession>A0AAV4H006</accession>
<dbReference type="InterPro" id="IPR015943">
    <property type="entry name" value="WD40/YVTN_repeat-like_dom_sf"/>
</dbReference>
<feature type="region of interest" description="Disordered" evidence="5">
    <location>
        <begin position="164"/>
        <end position="287"/>
    </location>
</feature>
<protein>
    <submittedName>
        <fullName evidence="7">WD repeat-containing protein on Y chromosome-like</fullName>
    </submittedName>
</protein>
<feature type="repeat" description="WD" evidence="4">
    <location>
        <begin position="1076"/>
        <end position="1107"/>
    </location>
</feature>
<sequence length="1266" mass="142747">MKSSRSRKSSAAPDAPDVWNLDLLQDSLVSRFSEPKQAETNDKSATEKQTGGQLTDRVSDAETNSLLNTITPGENLSLLNLTSKTEDGTAEKIHDNGSRKSSASSSRTGSSRSRKGKRGKSRQTRKRSPQIEHVCVDLPNSKAVQCGGSGRIDDSDISFLKRSTSKAEVTRKHGAAEVTRQVSPPCERHKELQAVTGSDAEKKDDPNEHHPDLPSQLSNVSSLNKEKRRKNCSRRKQRSRSPSASSSKSPPVPRRIACHCKQDYVHPKSRRPEMKDQQTTTDVTGDTSRKGWIEEKINIDTLEELKKAFASADVNRSGSLDLEEFKRLLTDQLHLSASKEAQIDSLFMKIDWSSEGTINWDEFCTYMQLEYAEKEDSYLRAKEVAFHLPAKIENIPHRDPVLRIIDAADGTFIACSHEGTVTFWSPSTELKRTRTVVNQEMSNRTKPKWITDFCLMPHFNKLIVGTGDREIQFFELSSFDPYCQISGLETVPLKLDYSSTGHDECLILYGDSMGCVNILVIKSAGECLRTWKKMIIPDGWIPTVTLDHVINNSNVKFIRWQVHDDWVGQIKYYHEIGQVISCSNNSDTALVIGSTIGSTHVEQQLKEIKDMNTSNERSRQKYSYNQPKTRLDADETVFKVYKGVKVFDFSKSKTIIVTGGMDRIIRLWNPYVCGKPTAMLRGHAAPIFYLFIADQDNRIFSISTDRCIKVWDIQDQTCLLTIRPKSHKIRGDLQAIHYSSISRSLAVATDQMAVLNLRHKTMLNADMVVTHKEPVTCCKYNPEFKQVITCCSGSVIKLWDFETGAAIFEYGDAHGEEAITCMTFDNTGRRLITGGRDGILKIWNYNNGHCLRVLKKKSKKNSEANCDEICDVTYIEMNKNRYVISVGWDRRINIYYDSLSDNNIHHVQHPTPYWHDDVRDGHKEDVLAVAQCLPNLLATASYDGEVIVWNMVSGHIFCHLNPPAPPGYQDQSLDGDLSIAKLMFLHTRAYKKDAGTLVASGPRAHIHVWNVFQGGSLMAQFEGSKMKGGMVSCLVSNSNNSVMFSSDSFGFIYVWDIANYCLTQPASQPPDLIRSWRGHVETISSMDLVESSNVLLTASNDCTVRLWTTEGHYVGTLGQPEQWDLHNPNTFQHPMVPYDVLVDPASLPTHPVLLEKQTTMDVIHQDSAHKDDEDKSVRSVSPQVTFTNKQTYVVDDNMIKAMLADRPFDRGTGKRLRHEKNKKVKVDTGGPSVWQMLHCYPIAETPQPKPPELKVNKDEPFNFYID</sequence>
<feature type="compositionally biased region" description="Low complexity" evidence="5">
    <location>
        <begin position="99"/>
        <end position="111"/>
    </location>
</feature>
<feature type="compositionally biased region" description="Low complexity" evidence="5">
    <location>
        <begin position="277"/>
        <end position="286"/>
    </location>
</feature>
<feature type="domain" description="EF-hand" evidence="6">
    <location>
        <begin position="300"/>
        <end position="335"/>
    </location>
</feature>
<dbReference type="PROSITE" id="PS50082">
    <property type="entry name" value="WD_REPEATS_2"/>
    <property type="match status" value="5"/>
</dbReference>
<feature type="repeat" description="WD" evidence="4">
    <location>
        <begin position="644"/>
        <end position="669"/>
    </location>
</feature>
<dbReference type="Gene3D" id="2.130.10.10">
    <property type="entry name" value="YVTN repeat-like/Quinoprotein amine dehydrogenase"/>
    <property type="match status" value="3"/>
</dbReference>
<keyword evidence="8" id="KW-1185">Reference proteome</keyword>
<feature type="compositionally biased region" description="Basic and acidic residues" evidence="5">
    <location>
        <begin position="33"/>
        <end position="46"/>
    </location>
</feature>
<feature type="compositionally biased region" description="Basic residues" evidence="5">
    <location>
        <begin position="112"/>
        <end position="128"/>
    </location>
</feature>
<dbReference type="SMART" id="SM00320">
    <property type="entry name" value="WD40"/>
    <property type="match status" value="10"/>
</dbReference>
<dbReference type="PANTHER" id="PTHR44324:SF4">
    <property type="entry name" value="WD40 REPEAT DOMAIN 95"/>
    <property type="match status" value="1"/>
</dbReference>
<dbReference type="SUPFAM" id="SSF47473">
    <property type="entry name" value="EF-hand"/>
    <property type="match status" value="1"/>
</dbReference>
<dbReference type="PROSITE" id="PS50294">
    <property type="entry name" value="WD_REPEATS_REGION"/>
    <property type="match status" value="3"/>
</dbReference>
<feature type="region of interest" description="Disordered" evidence="5">
    <location>
        <begin position="30"/>
        <end position="133"/>
    </location>
</feature>
<dbReference type="PROSITE" id="PS00678">
    <property type="entry name" value="WD_REPEATS_1"/>
    <property type="match status" value="2"/>
</dbReference>
<proteinExistence type="predicted"/>
<dbReference type="SUPFAM" id="SSF50978">
    <property type="entry name" value="WD40 repeat-like"/>
    <property type="match status" value="2"/>
</dbReference>
<evidence type="ECO:0000256" key="4">
    <source>
        <dbReference type="PROSITE-ProRule" id="PRU00221"/>
    </source>
</evidence>
<dbReference type="InterPro" id="IPR019775">
    <property type="entry name" value="WD40_repeat_CS"/>
</dbReference>
<dbReference type="PROSITE" id="PS50222">
    <property type="entry name" value="EF_HAND_2"/>
    <property type="match status" value="2"/>
</dbReference>
<feature type="compositionally biased region" description="Basic and acidic residues" evidence="5">
    <location>
        <begin position="84"/>
        <end position="98"/>
    </location>
</feature>
<gene>
    <name evidence="7" type="ORF">ElyMa_006135800</name>
</gene>
<reference evidence="7 8" key="1">
    <citation type="journal article" date="2021" name="Elife">
        <title>Chloroplast acquisition without the gene transfer in kleptoplastic sea slugs, Plakobranchus ocellatus.</title>
        <authorList>
            <person name="Maeda T."/>
            <person name="Takahashi S."/>
            <person name="Yoshida T."/>
            <person name="Shimamura S."/>
            <person name="Takaki Y."/>
            <person name="Nagai Y."/>
            <person name="Toyoda A."/>
            <person name="Suzuki Y."/>
            <person name="Arimoto A."/>
            <person name="Ishii H."/>
            <person name="Satoh N."/>
            <person name="Nishiyama T."/>
            <person name="Hasebe M."/>
            <person name="Maruyama T."/>
            <person name="Minagawa J."/>
            <person name="Obokata J."/>
            <person name="Shigenobu S."/>
        </authorList>
    </citation>
    <scope>NUCLEOTIDE SEQUENCE [LARGE SCALE GENOMIC DNA]</scope>
</reference>
<comment type="caution">
    <text evidence="7">The sequence shown here is derived from an EMBL/GenBank/DDBJ whole genome shotgun (WGS) entry which is preliminary data.</text>
</comment>
<feature type="compositionally biased region" description="Polar residues" evidence="5">
    <location>
        <begin position="61"/>
        <end position="83"/>
    </location>
</feature>
<keyword evidence="3" id="KW-0106">Calcium</keyword>
<organism evidence="7 8">
    <name type="scientific">Elysia marginata</name>
    <dbReference type="NCBI Taxonomy" id="1093978"/>
    <lineage>
        <taxon>Eukaryota</taxon>
        <taxon>Metazoa</taxon>
        <taxon>Spiralia</taxon>
        <taxon>Lophotrochozoa</taxon>
        <taxon>Mollusca</taxon>
        <taxon>Gastropoda</taxon>
        <taxon>Heterobranchia</taxon>
        <taxon>Euthyneura</taxon>
        <taxon>Panpulmonata</taxon>
        <taxon>Sacoglossa</taxon>
        <taxon>Placobranchoidea</taxon>
        <taxon>Plakobranchidae</taxon>
        <taxon>Elysia</taxon>
    </lineage>
</organism>
<dbReference type="Gene3D" id="1.10.238.10">
    <property type="entry name" value="EF-hand"/>
    <property type="match status" value="1"/>
</dbReference>
<dbReference type="EMBL" id="BMAT01012322">
    <property type="protein sequence ID" value="GFR89885.1"/>
    <property type="molecule type" value="Genomic_DNA"/>
</dbReference>
<feature type="compositionally biased region" description="Low complexity" evidence="5">
    <location>
        <begin position="240"/>
        <end position="249"/>
    </location>
</feature>
<feature type="compositionally biased region" description="Basic and acidic residues" evidence="5">
    <location>
        <begin position="199"/>
        <end position="212"/>
    </location>
</feature>
<dbReference type="InterPro" id="IPR001680">
    <property type="entry name" value="WD40_rpt"/>
</dbReference>
<feature type="compositionally biased region" description="Basic and acidic residues" evidence="5">
    <location>
        <begin position="260"/>
        <end position="276"/>
    </location>
</feature>
<dbReference type="PANTHER" id="PTHR44324">
    <property type="entry name" value="WD40 REPEAT DOMAIN 95"/>
    <property type="match status" value="1"/>
</dbReference>
<dbReference type="Pfam" id="PF13499">
    <property type="entry name" value="EF-hand_7"/>
    <property type="match status" value="1"/>
</dbReference>
<name>A0AAV4H006_9GAST</name>
<dbReference type="SMART" id="SM00054">
    <property type="entry name" value="EFh"/>
    <property type="match status" value="2"/>
</dbReference>
<dbReference type="InterPro" id="IPR036322">
    <property type="entry name" value="WD40_repeat_dom_sf"/>
</dbReference>
<dbReference type="InterPro" id="IPR002048">
    <property type="entry name" value="EF_hand_dom"/>
</dbReference>
<dbReference type="InterPro" id="IPR011992">
    <property type="entry name" value="EF-hand-dom_pair"/>
</dbReference>
<evidence type="ECO:0000256" key="2">
    <source>
        <dbReference type="ARBA" id="ARBA00022737"/>
    </source>
</evidence>
<dbReference type="Proteomes" id="UP000762676">
    <property type="component" value="Unassembled WGS sequence"/>
</dbReference>
<dbReference type="InterPro" id="IPR018247">
    <property type="entry name" value="EF_Hand_1_Ca_BS"/>
</dbReference>
<feature type="repeat" description="WD" evidence="4">
    <location>
        <begin position="768"/>
        <end position="809"/>
    </location>
</feature>
<feature type="repeat" description="WD" evidence="4">
    <location>
        <begin position="816"/>
        <end position="853"/>
    </location>
</feature>
<feature type="compositionally biased region" description="Basic residues" evidence="5">
    <location>
        <begin position="226"/>
        <end position="239"/>
    </location>
</feature>
<dbReference type="GO" id="GO:0005509">
    <property type="term" value="F:calcium ion binding"/>
    <property type="evidence" value="ECO:0007669"/>
    <property type="project" value="InterPro"/>
</dbReference>
<feature type="domain" description="EF-hand" evidence="6">
    <location>
        <begin position="338"/>
        <end position="373"/>
    </location>
</feature>
<evidence type="ECO:0000256" key="3">
    <source>
        <dbReference type="ARBA" id="ARBA00022837"/>
    </source>
</evidence>
<keyword evidence="2" id="KW-0677">Repeat</keyword>
<dbReference type="Pfam" id="PF00400">
    <property type="entry name" value="WD40"/>
    <property type="match status" value="6"/>
</dbReference>